<gene>
    <name evidence="2" type="ORF">C9I89_06765</name>
</gene>
<accession>A0A2T3N1N1</accession>
<sequence>MNQYRYHVMQHDGMGVELVDTYKMWAEAVLSAVSLTVEASSSGSSRRIARDKRYIIDTEAKEGDEDVFIIDETKKVFSTGHRRRAYLDRLSLLPIATLAMSQLAECIASLNTITVLSSLLKSTSALKELMHGNEELPSSDDLSALPSPLTRYLDPDSDVCLVVYHREHVIAMASFSRYIEDHRFALSCDELCYELSLHTVFVHSQYRGLGIASSLTDTIINIVRKDMKHLHQALSEGGIQLSPWFSAVALTPGGEVICDKISEAFVEVNEDIVGELADEGVHIDYQEPVICVESVAN</sequence>
<proteinExistence type="predicted"/>
<evidence type="ECO:0000313" key="3">
    <source>
        <dbReference type="Proteomes" id="UP000240904"/>
    </source>
</evidence>
<evidence type="ECO:0000313" key="2">
    <source>
        <dbReference type="EMBL" id="PSW06203.1"/>
    </source>
</evidence>
<dbReference type="SUPFAM" id="SSF55729">
    <property type="entry name" value="Acyl-CoA N-acyltransferases (Nat)"/>
    <property type="match status" value="1"/>
</dbReference>
<dbReference type="Pfam" id="PF00583">
    <property type="entry name" value="Acetyltransf_1"/>
    <property type="match status" value="1"/>
</dbReference>
<dbReference type="OrthoDB" id="5828233at2"/>
<dbReference type="InterPro" id="IPR000182">
    <property type="entry name" value="GNAT_dom"/>
</dbReference>
<keyword evidence="3" id="KW-1185">Reference proteome</keyword>
<protein>
    <submittedName>
        <fullName evidence="2">N-acetyltransferase</fullName>
    </submittedName>
</protein>
<organism evidence="2 3">
    <name type="scientific">Photobacterium lipolyticum</name>
    <dbReference type="NCBI Taxonomy" id="266810"/>
    <lineage>
        <taxon>Bacteria</taxon>
        <taxon>Pseudomonadati</taxon>
        <taxon>Pseudomonadota</taxon>
        <taxon>Gammaproteobacteria</taxon>
        <taxon>Vibrionales</taxon>
        <taxon>Vibrionaceae</taxon>
        <taxon>Photobacterium</taxon>
    </lineage>
</organism>
<dbReference type="Gene3D" id="3.40.630.30">
    <property type="match status" value="1"/>
</dbReference>
<dbReference type="CDD" id="cd04301">
    <property type="entry name" value="NAT_SF"/>
    <property type="match status" value="1"/>
</dbReference>
<evidence type="ECO:0000259" key="1">
    <source>
        <dbReference type="Pfam" id="PF00583"/>
    </source>
</evidence>
<dbReference type="GO" id="GO:0016747">
    <property type="term" value="F:acyltransferase activity, transferring groups other than amino-acyl groups"/>
    <property type="evidence" value="ECO:0007669"/>
    <property type="project" value="InterPro"/>
</dbReference>
<feature type="domain" description="N-acetyltransferase" evidence="1">
    <location>
        <begin position="152"/>
        <end position="226"/>
    </location>
</feature>
<dbReference type="Proteomes" id="UP000240904">
    <property type="component" value="Unassembled WGS sequence"/>
</dbReference>
<dbReference type="AlphaFoldDB" id="A0A2T3N1N1"/>
<dbReference type="InterPro" id="IPR016181">
    <property type="entry name" value="Acyl_CoA_acyltransferase"/>
</dbReference>
<reference evidence="2 3" key="1">
    <citation type="submission" date="2018-03" db="EMBL/GenBank/DDBJ databases">
        <title>Whole genome sequencing of Histamine producing bacteria.</title>
        <authorList>
            <person name="Butler K."/>
        </authorList>
    </citation>
    <scope>NUCLEOTIDE SEQUENCE [LARGE SCALE GENOMIC DNA]</scope>
    <source>
        <strain evidence="2 3">DSM 16190</strain>
    </source>
</reference>
<name>A0A2T3N1N1_9GAMM</name>
<keyword evidence="2" id="KW-0808">Transferase</keyword>
<comment type="caution">
    <text evidence="2">The sequence shown here is derived from an EMBL/GenBank/DDBJ whole genome shotgun (WGS) entry which is preliminary data.</text>
</comment>
<dbReference type="EMBL" id="PYMC01000003">
    <property type="protein sequence ID" value="PSW06203.1"/>
    <property type="molecule type" value="Genomic_DNA"/>
</dbReference>
<dbReference type="RefSeq" id="WP_107282582.1">
    <property type="nucleotide sequence ID" value="NZ_PYMC01000003.1"/>
</dbReference>